<feature type="transmembrane region" description="Helical" evidence="7">
    <location>
        <begin position="151"/>
        <end position="168"/>
    </location>
</feature>
<feature type="transmembrane region" description="Helical" evidence="7">
    <location>
        <begin position="331"/>
        <end position="353"/>
    </location>
</feature>
<evidence type="ECO:0000256" key="4">
    <source>
        <dbReference type="ARBA" id="ARBA00022692"/>
    </source>
</evidence>
<dbReference type="InterPro" id="IPR018383">
    <property type="entry name" value="UPF0324_pro"/>
</dbReference>
<evidence type="ECO:0000256" key="5">
    <source>
        <dbReference type="ARBA" id="ARBA00022989"/>
    </source>
</evidence>
<comment type="subcellular location">
    <subcellularLocation>
        <location evidence="1">Cell membrane</location>
        <topology evidence="1">Multi-pass membrane protein</topology>
    </subcellularLocation>
</comment>
<proteinExistence type="inferred from homology"/>
<dbReference type="PANTHER" id="PTHR30106:SF2">
    <property type="entry name" value="UPF0324 INNER MEMBRANE PROTEIN YEIH"/>
    <property type="match status" value="1"/>
</dbReference>
<name>A0A7L9J479_9MICO</name>
<evidence type="ECO:0000256" key="1">
    <source>
        <dbReference type="ARBA" id="ARBA00004651"/>
    </source>
</evidence>
<dbReference type="RefSeq" id="WP_192911871.1">
    <property type="nucleotide sequence ID" value="NZ_CP062789.1"/>
</dbReference>
<dbReference type="AlphaFoldDB" id="A0A7L9J479"/>
<evidence type="ECO:0000256" key="7">
    <source>
        <dbReference type="SAM" id="Phobius"/>
    </source>
</evidence>
<evidence type="ECO:0000256" key="3">
    <source>
        <dbReference type="ARBA" id="ARBA00022475"/>
    </source>
</evidence>
<dbReference type="EMBL" id="CP062789">
    <property type="protein sequence ID" value="QOK23997.1"/>
    <property type="molecule type" value="Genomic_DNA"/>
</dbReference>
<evidence type="ECO:0000313" key="8">
    <source>
        <dbReference type="EMBL" id="QOK23997.1"/>
    </source>
</evidence>
<evidence type="ECO:0000256" key="6">
    <source>
        <dbReference type="ARBA" id="ARBA00023136"/>
    </source>
</evidence>
<keyword evidence="4 7" id="KW-0812">Transmembrane</keyword>
<accession>A0A7L9J479</accession>
<evidence type="ECO:0000313" key="9">
    <source>
        <dbReference type="Proteomes" id="UP000593998"/>
    </source>
</evidence>
<keyword evidence="6 7" id="KW-0472">Membrane</keyword>
<dbReference type="Pfam" id="PF03601">
    <property type="entry name" value="Cons_hypoth698"/>
    <property type="match status" value="1"/>
</dbReference>
<gene>
    <name evidence="8" type="ORF">IGS73_06375</name>
</gene>
<feature type="transmembrane region" description="Helical" evidence="7">
    <location>
        <begin position="43"/>
        <end position="76"/>
    </location>
</feature>
<dbReference type="Proteomes" id="UP000593998">
    <property type="component" value="Chromosome"/>
</dbReference>
<protein>
    <submittedName>
        <fullName evidence="8">Putative sulfate exporter family transporter</fullName>
    </submittedName>
</protein>
<keyword evidence="3" id="KW-1003">Cell membrane</keyword>
<sequence length="354" mass="35753">MTGVYWAASMTGTVVVMQTMTARPPSRRLLRKLLGERGRGATLVAPLAAAALALALSTVVPLLGPLLIALVIGVVVVNSRLGRHPAIADHGAATRFLLRLGVAALGLRLSFADIVSIGSSGLLVTAATVLATFTGTQYVGRRLGLECGLVTLVATGFSICGAAAIAAVEDTVRAKQQHVALAVAMVTIYGSAMIVAVPWLAGVIGLSDGQAAIWAGASIHEVAQVAAAGSLIGTSAVALAVTVKLGRVALLAPLSVVLAHTTPGAKGATAPLVPWFILAFVGAVAVRTSGLLPQEVLSVADLLTTLLLAAGMYGLGMGIRARDLWPLPLQVLTLATISTLIAGGTSLLLVVTLA</sequence>
<dbReference type="GO" id="GO:0005886">
    <property type="term" value="C:plasma membrane"/>
    <property type="evidence" value="ECO:0007669"/>
    <property type="project" value="UniProtKB-SubCell"/>
</dbReference>
<evidence type="ECO:0000256" key="2">
    <source>
        <dbReference type="ARBA" id="ARBA00007977"/>
    </source>
</evidence>
<keyword evidence="5 7" id="KW-1133">Transmembrane helix</keyword>
<feature type="transmembrane region" description="Helical" evidence="7">
    <location>
        <begin position="299"/>
        <end position="319"/>
    </location>
</feature>
<feature type="transmembrane region" description="Helical" evidence="7">
    <location>
        <begin position="222"/>
        <end position="241"/>
    </location>
</feature>
<dbReference type="PANTHER" id="PTHR30106">
    <property type="entry name" value="INNER MEMBRANE PROTEIN YEIH-RELATED"/>
    <property type="match status" value="1"/>
</dbReference>
<organism evidence="8 9">
    <name type="scientific">Janibacter indicus</name>
    <dbReference type="NCBI Taxonomy" id="857417"/>
    <lineage>
        <taxon>Bacteria</taxon>
        <taxon>Bacillati</taxon>
        <taxon>Actinomycetota</taxon>
        <taxon>Actinomycetes</taxon>
        <taxon>Micrococcales</taxon>
        <taxon>Intrasporangiaceae</taxon>
        <taxon>Janibacter</taxon>
    </lineage>
</organism>
<feature type="transmembrane region" description="Helical" evidence="7">
    <location>
        <begin position="180"/>
        <end position="202"/>
    </location>
</feature>
<feature type="transmembrane region" description="Helical" evidence="7">
    <location>
        <begin position="122"/>
        <end position="139"/>
    </location>
</feature>
<comment type="similarity">
    <text evidence="2">Belongs to the UPF0324 family.</text>
</comment>
<feature type="transmembrane region" description="Helical" evidence="7">
    <location>
        <begin position="272"/>
        <end position="292"/>
    </location>
</feature>
<reference evidence="8 9" key="1">
    <citation type="submission" date="2020-10" db="EMBL/GenBank/DDBJ databases">
        <title>Janibacter indicus TT2 genome sequence.</title>
        <authorList>
            <person name="Lee K."/>
            <person name="Ganzorig M."/>
        </authorList>
    </citation>
    <scope>NUCLEOTIDE SEQUENCE [LARGE SCALE GENOMIC DNA]</scope>
    <source>
        <strain evidence="8 9">TT2</strain>
    </source>
</reference>